<dbReference type="CDD" id="cd00303">
    <property type="entry name" value="retropepsin_like"/>
    <property type="match status" value="1"/>
</dbReference>
<dbReference type="Gene3D" id="2.40.70.10">
    <property type="entry name" value="Acid Proteases"/>
    <property type="match status" value="1"/>
</dbReference>
<dbReference type="Proteomes" id="UP001162060">
    <property type="component" value="Unassembled WGS sequence"/>
</dbReference>
<sequence>MELYITPGELRGYWKYHTPGKWFKQAKAVDKINNEKATFLFDSGAEISIIDTTFARKEGCVMDENQTQECVGIGESTCMTVGRTKIKTTLNGSLVYNFDVWVGDEVGQEAILGIYSMFPAGICLDLAIGTLCLPDEVRICLAKRRPP</sequence>
<evidence type="ECO:0000313" key="2">
    <source>
        <dbReference type="Proteomes" id="UP001162060"/>
    </source>
</evidence>
<dbReference type="InterPro" id="IPR001969">
    <property type="entry name" value="Aspartic_peptidase_AS"/>
</dbReference>
<dbReference type="Pfam" id="PF13975">
    <property type="entry name" value="gag-asp_proteas"/>
    <property type="match status" value="1"/>
</dbReference>
<dbReference type="AlphaFoldDB" id="A0AAV1TUQ3"/>
<organism evidence="1 2">
    <name type="scientific">Peronospora matthiolae</name>
    <dbReference type="NCBI Taxonomy" id="2874970"/>
    <lineage>
        <taxon>Eukaryota</taxon>
        <taxon>Sar</taxon>
        <taxon>Stramenopiles</taxon>
        <taxon>Oomycota</taxon>
        <taxon>Peronosporomycetes</taxon>
        <taxon>Peronosporales</taxon>
        <taxon>Peronosporaceae</taxon>
        <taxon>Peronospora</taxon>
    </lineage>
</organism>
<dbReference type="GO" id="GO:0004190">
    <property type="term" value="F:aspartic-type endopeptidase activity"/>
    <property type="evidence" value="ECO:0007669"/>
    <property type="project" value="InterPro"/>
</dbReference>
<protein>
    <recommendedName>
        <fullName evidence="3">Peptidase A2 domain-containing protein</fullName>
    </recommendedName>
</protein>
<dbReference type="InterPro" id="IPR021109">
    <property type="entry name" value="Peptidase_aspartic_dom_sf"/>
</dbReference>
<dbReference type="EMBL" id="CAKLBY020000097">
    <property type="protein sequence ID" value="CAK7926140.1"/>
    <property type="molecule type" value="Genomic_DNA"/>
</dbReference>
<accession>A0AAV1TUQ3</accession>
<comment type="caution">
    <text evidence="1">The sequence shown here is derived from an EMBL/GenBank/DDBJ whole genome shotgun (WGS) entry which is preliminary data.</text>
</comment>
<name>A0AAV1TUQ3_9STRA</name>
<evidence type="ECO:0000313" key="1">
    <source>
        <dbReference type="EMBL" id="CAK7926140.1"/>
    </source>
</evidence>
<dbReference type="SUPFAM" id="SSF50630">
    <property type="entry name" value="Acid proteases"/>
    <property type="match status" value="1"/>
</dbReference>
<dbReference type="PROSITE" id="PS00141">
    <property type="entry name" value="ASP_PROTEASE"/>
    <property type="match status" value="1"/>
</dbReference>
<dbReference type="GO" id="GO:0006508">
    <property type="term" value="P:proteolysis"/>
    <property type="evidence" value="ECO:0007669"/>
    <property type="project" value="InterPro"/>
</dbReference>
<reference evidence="1" key="1">
    <citation type="submission" date="2024-01" db="EMBL/GenBank/DDBJ databases">
        <authorList>
            <person name="Webb A."/>
        </authorList>
    </citation>
    <scope>NUCLEOTIDE SEQUENCE</scope>
    <source>
        <strain evidence="1">Pm1</strain>
    </source>
</reference>
<proteinExistence type="predicted"/>
<gene>
    <name evidence="1" type="ORF">PM001_LOCUS11290</name>
</gene>
<evidence type="ECO:0008006" key="3">
    <source>
        <dbReference type="Google" id="ProtNLM"/>
    </source>
</evidence>